<protein>
    <submittedName>
        <fullName evidence="1">Uncharacterized protein</fullName>
    </submittedName>
</protein>
<name>A0A2G9T5H0_TELCI</name>
<proteinExistence type="predicted"/>
<accession>A0A2G9T5H0</accession>
<keyword evidence="2" id="KW-1185">Reference proteome</keyword>
<sequence length="59" mass="7216">NQEVHASVITGVAARENQSDIIQVFARKEFRRWRYRMDVVVNGHYRYFDTPELKMQRFR</sequence>
<dbReference type="Proteomes" id="UP000230423">
    <property type="component" value="Unassembled WGS sequence"/>
</dbReference>
<reference evidence="1 2" key="1">
    <citation type="submission" date="2015-09" db="EMBL/GenBank/DDBJ databases">
        <title>Draft genome of the parasitic nematode Teladorsagia circumcincta isolate WARC Sus (inbred).</title>
        <authorList>
            <person name="Mitreva M."/>
        </authorList>
    </citation>
    <scope>NUCLEOTIDE SEQUENCE [LARGE SCALE GENOMIC DNA]</scope>
    <source>
        <strain evidence="1 2">S</strain>
    </source>
</reference>
<feature type="non-terminal residue" evidence="1">
    <location>
        <position position="1"/>
    </location>
</feature>
<gene>
    <name evidence="1" type="ORF">TELCIR_25481</name>
</gene>
<evidence type="ECO:0000313" key="1">
    <source>
        <dbReference type="EMBL" id="PIO53194.1"/>
    </source>
</evidence>
<dbReference type="EMBL" id="KZ417486">
    <property type="protein sequence ID" value="PIO53194.1"/>
    <property type="molecule type" value="Genomic_DNA"/>
</dbReference>
<feature type="non-terminal residue" evidence="1">
    <location>
        <position position="59"/>
    </location>
</feature>
<dbReference type="AlphaFoldDB" id="A0A2G9T5H0"/>
<evidence type="ECO:0000313" key="2">
    <source>
        <dbReference type="Proteomes" id="UP000230423"/>
    </source>
</evidence>
<dbReference type="OrthoDB" id="6051552at2759"/>
<organism evidence="1 2">
    <name type="scientific">Teladorsagia circumcincta</name>
    <name type="common">Brown stomach worm</name>
    <name type="synonym">Ostertagia circumcincta</name>
    <dbReference type="NCBI Taxonomy" id="45464"/>
    <lineage>
        <taxon>Eukaryota</taxon>
        <taxon>Metazoa</taxon>
        <taxon>Ecdysozoa</taxon>
        <taxon>Nematoda</taxon>
        <taxon>Chromadorea</taxon>
        <taxon>Rhabditida</taxon>
        <taxon>Rhabditina</taxon>
        <taxon>Rhabditomorpha</taxon>
        <taxon>Strongyloidea</taxon>
        <taxon>Trichostrongylidae</taxon>
        <taxon>Teladorsagia</taxon>
    </lineage>
</organism>